<accession>A0A451AVR5</accession>
<dbReference type="EMBL" id="CAADFZ010000009">
    <property type="protein sequence ID" value="VFK59875.1"/>
    <property type="molecule type" value="Genomic_DNA"/>
</dbReference>
<dbReference type="AlphaFoldDB" id="A0A451AVR5"/>
<feature type="transmembrane region" description="Helical" evidence="1">
    <location>
        <begin position="209"/>
        <end position="229"/>
    </location>
</feature>
<dbReference type="SUPFAM" id="SSF52200">
    <property type="entry name" value="Toll/Interleukin receptor TIR domain"/>
    <property type="match status" value="1"/>
</dbReference>
<feature type="domain" description="TIR" evidence="2">
    <location>
        <begin position="1"/>
        <end position="156"/>
    </location>
</feature>
<feature type="transmembrane region" description="Helical" evidence="1">
    <location>
        <begin position="168"/>
        <end position="189"/>
    </location>
</feature>
<dbReference type="GO" id="GO:0007165">
    <property type="term" value="P:signal transduction"/>
    <property type="evidence" value="ECO:0007669"/>
    <property type="project" value="InterPro"/>
</dbReference>
<dbReference type="Gene3D" id="3.40.50.10140">
    <property type="entry name" value="Toll/interleukin-1 receptor homology (TIR) domain"/>
    <property type="match status" value="1"/>
</dbReference>
<dbReference type="InterPro" id="IPR000157">
    <property type="entry name" value="TIR_dom"/>
</dbReference>
<keyword evidence="1" id="KW-0472">Membrane</keyword>
<keyword evidence="1" id="KW-0812">Transmembrane</keyword>
<proteinExistence type="predicted"/>
<dbReference type="Pfam" id="PF13676">
    <property type="entry name" value="TIR_2"/>
    <property type="match status" value="1"/>
</dbReference>
<organism evidence="4">
    <name type="scientific">Candidatus Kentrum sp. UNK</name>
    <dbReference type="NCBI Taxonomy" id="2126344"/>
    <lineage>
        <taxon>Bacteria</taxon>
        <taxon>Pseudomonadati</taxon>
        <taxon>Pseudomonadota</taxon>
        <taxon>Gammaproteobacteria</taxon>
        <taxon>Candidatus Kentrum</taxon>
    </lineage>
</organism>
<protein>
    <submittedName>
        <fullName evidence="4">TIR domain-containing protein</fullName>
    </submittedName>
</protein>
<dbReference type="InterPro" id="IPR035897">
    <property type="entry name" value="Toll_tir_struct_dom_sf"/>
</dbReference>
<dbReference type="EMBL" id="CAADGD010000024">
    <property type="protein sequence ID" value="VFK70149.1"/>
    <property type="molecule type" value="Genomic_DNA"/>
</dbReference>
<evidence type="ECO:0000256" key="1">
    <source>
        <dbReference type="SAM" id="Phobius"/>
    </source>
</evidence>
<evidence type="ECO:0000259" key="2">
    <source>
        <dbReference type="PROSITE" id="PS50104"/>
    </source>
</evidence>
<dbReference type="PROSITE" id="PS50104">
    <property type="entry name" value="TIR"/>
    <property type="match status" value="1"/>
</dbReference>
<evidence type="ECO:0000313" key="3">
    <source>
        <dbReference type="EMBL" id="VFK59875.1"/>
    </source>
</evidence>
<sequence length="231" mass="25438">MKVFISYRRDDTRHAAARVAERLNDLPGIRSVFIDVDGINPGSNFELSINLSLEESNICLVMIGDNWVASDEDGKTARIFNDDDYVRLEITTALSSGKRVLPILVDGATMPEKEELPSDIQPITILNALFLRHDSFSQDIETVEDAIFGRKTRTPITRFFRRHPYLSLTSRTLGGVLLAGALLIVAAIIHDILTGGLALDETLGSTAVVWMIIIVSLVAGGGMALWFGIRR</sequence>
<reference evidence="4" key="1">
    <citation type="submission" date="2019-02" db="EMBL/GenBank/DDBJ databases">
        <authorList>
            <person name="Gruber-Vodicka R. H."/>
            <person name="Seah K. B. B."/>
        </authorList>
    </citation>
    <scope>NUCLEOTIDE SEQUENCE</scope>
    <source>
        <strain evidence="4">BECK_BY19</strain>
        <strain evidence="3">BECK_BY8</strain>
    </source>
</reference>
<keyword evidence="1" id="KW-1133">Transmembrane helix</keyword>
<gene>
    <name evidence="3" type="ORF">BECKUNK1418G_GA0071005_100934</name>
    <name evidence="4" type="ORF">BECKUNK1418H_GA0071006_102434</name>
</gene>
<evidence type="ECO:0000313" key="4">
    <source>
        <dbReference type="EMBL" id="VFK70149.1"/>
    </source>
</evidence>
<name>A0A451AVR5_9GAMM</name>